<feature type="compositionally biased region" description="Basic and acidic residues" evidence="1">
    <location>
        <begin position="41"/>
        <end position="62"/>
    </location>
</feature>
<evidence type="ECO:0008006" key="4">
    <source>
        <dbReference type="Google" id="ProtNLM"/>
    </source>
</evidence>
<evidence type="ECO:0000313" key="3">
    <source>
        <dbReference type="Proteomes" id="UP000621540"/>
    </source>
</evidence>
<sequence>MNLEAMLARQQELVDVAKKAGRDLNEEEKREFDKLTTAIRNYEKSEEPTSGEERQKGIQEERQRVADISQLCRDFGTEAEEYIKDGSTVDAVRAAILDKLRKENGPIDQRGRADVTVDEQDKFVRAAADAMVMRGGVEIEKPEEGARSLMGMGLRDLAIECLERSGDGQNMSRRSADDVYQTLISQRAYFNPTNAFPAIMDAAINKAYVEGHRTVAVTFDKWTKKGTLKDFKTHDNNYLAGPAGKFMEVKEGGELVHDTPKDAKRPARKLKTYGRQFTMSRQAFINDDIDFLSKVPAKYAASARKTQNTQCYEIMVGNPAIYDGKKLFDKDIHKNVLAKGTGITKEAVQTMFMALQMQKDEFGEAIIVRPAYIVVPIGYGFEMYELFWSPVVNTSGNTQAVNPLYRYKESIEVIEDPTLNALGGDGAIPWFLIGDKSDTDFVEVDYLNGNEIPQIRRMETPGQLGFVWDVYLDWGITVMDWRGAVMNPGIKIKAPLE</sequence>
<gene>
    <name evidence="2" type="ORF">H8Z76_03000</name>
</gene>
<reference evidence="2 3" key="1">
    <citation type="submission" date="2020-08" db="EMBL/GenBank/DDBJ databases">
        <title>Genome public.</title>
        <authorList>
            <person name="Liu C."/>
            <person name="Sun Q."/>
        </authorList>
    </citation>
    <scope>NUCLEOTIDE SEQUENCE [LARGE SCALE GENOMIC DNA]</scope>
    <source>
        <strain evidence="2 3">BX0805</strain>
    </source>
</reference>
<dbReference type="Proteomes" id="UP000621540">
    <property type="component" value="Unassembled WGS sequence"/>
</dbReference>
<accession>A0ABR7I7T7</accession>
<organism evidence="2 3">
    <name type="scientific">Roseburia yibonii</name>
    <dbReference type="NCBI Taxonomy" id="2763063"/>
    <lineage>
        <taxon>Bacteria</taxon>
        <taxon>Bacillati</taxon>
        <taxon>Bacillota</taxon>
        <taxon>Clostridia</taxon>
        <taxon>Lachnospirales</taxon>
        <taxon>Lachnospiraceae</taxon>
        <taxon>Roseburia</taxon>
    </lineage>
</organism>
<comment type="caution">
    <text evidence="2">The sequence shown here is derived from an EMBL/GenBank/DDBJ whole genome shotgun (WGS) entry which is preliminary data.</text>
</comment>
<keyword evidence="3" id="KW-1185">Reference proteome</keyword>
<dbReference type="RefSeq" id="WP_186981634.1">
    <property type="nucleotide sequence ID" value="NZ_JACOQH010000002.1"/>
</dbReference>
<protein>
    <recommendedName>
        <fullName evidence="4">Phage major capsid protein</fullName>
    </recommendedName>
</protein>
<dbReference type="EMBL" id="JACOQH010000002">
    <property type="protein sequence ID" value="MBC5753001.1"/>
    <property type="molecule type" value="Genomic_DNA"/>
</dbReference>
<proteinExistence type="predicted"/>
<dbReference type="Pfam" id="PF25209">
    <property type="entry name" value="Phage_capsid_4"/>
    <property type="match status" value="1"/>
</dbReference>
<evidence type="ECO:0000256" key="1">
    <source>
        <dbReference type="SAM" id="MobiDB-lite"/>
    </source>
</evidence>
<evidence type="ECO:0000313" key="2">
    <source>
        <dbReference type="EMBL" id="MBC5753001.1"/>
    </source>
</evidence>
<feature type="region of interest" description="Disordered" evidence="1">
    <location>
        <begin position="35"/>
        <end position="62"/>
    </location>
</feature>
<name>A0ABR7I7T7_9FIRM</name>